<gene>
    <name evidence="2" type="ORF">DSM104443_01760</name>
</gene>
<dbReference type="AlphaFoldDB" id="A0A6M4GWG7"/>
<name>A0A6M4GWG7_9PROT</name>
<feature type="transmembrane region" description="Helical" evidence="1">
    <location>
        <begin position="22"/>
        <end position="44"/>
    </location>
</feature>
<keyword evidence="1" id="KW-0472">Membrane</keyword>
<evidence type="ECO:0000313" key="3">
    <source>
        <dbReference type="Proteomes" id="UP000501534"/>
    </source>
</evidence>
<dbReference type="Proteomes" id="UP000501534">
    <property type="component" value="Chromosome"/>
</dbReference>
<keyword evidence="1" id="KW-1133">Transmembrane helix</keyword>
<dbReference type="KEGG" id="uru:DSM104443_01760"/>
<keyword evidence="1" id="KW-0812">Transmembrane</keyword>
<evidence type="ECO:0008006" key="4">
    <source>
        <dbReference type="Google" id="ProtNLM"/>
    </source>
</evidence>
<protein>
    <recommendedName>
        <fullName evidence="4">Pilin</fullName>
    </recommendedName>
</protein>
<accession>A0A6M4GWG7</accession>
<organism evidence="2 3">
    <name type="scientific">Usitatibacter rugosus</name>
    <dbReference type="NCBI Taxonomy" id="2732067"/>
    <lineage>
        <taxon>Bacteria</taxon>
        <taxon>Pseudomonadati</taxon>
        <taxon>Pseudomonadota</taxon>
        <taxon>Betaproteobacteria</taxon>
        <taxon>Nitrosomonadales</taxon>
        <taxon>Usitatibacteraceae</taxon>
        <taxon>Usitatibacter</taxon>
    </lineage>
</organism>
<evidence type="ECO:0000256" key="1">
    <source>
        <dbReference type="SAM" id="Phobius"/>
    </source>
</evidence>
<sequence length="149" mass="16213">MESPLHTDPIAAAADRPWRRRLLITLVVGPVVVLPFYASISYHYSSRTRNEIASILYDLGPWRLEVERALLGQGTMPPPPAANGLRSVAMDTNGIVHITLGERHDRAVVHLTPVASGAGIAWKCAAPAVPDGKLLAPCRKDDSRFLFTP</sequence>
<dbReference type="EMBL" id="CP053069">
    <property type="protein sequence ID" value="QJR10693.1"/>
    <property type="molecule type" value="Genomic_DNA"/>
</dbReference>
<dbReference type="RefSeq" id="WP_171091395.1">
    <property type="nucleotide sequence ID" value="NZ_CP053069.1"/>
</dbReference>
<reference evidence="2 3" key="1">
    <citation type="submission" date="2020-04" db="EMBL/GenBank/DDBJ databases">
        <title>Usitatibacter rugosus gen. nov., sp. nov. and Usitatibacter palustris sp. nov., novel members of Usitatibacteraceae fam. nov. within the order Nitrosomonadales isolated from soil.</title>
        <authorList>
            <person name="Huber K.J."/>
            <person name="Neumann-Schaal M."/>
            <person name="Geppert A."/>
            <person name="Luckner M."/>
            <person name="Wanner G."/>
            <person name="Overmann J."/>
        </authorList>
    </citation>
    <scope>NUCLEOTIDE SEQUENCE [LARGE SCALE GENOMIC DNA]</scope>
    <source>
        <strain evidence="2 3">0125_3</strain>
    </source>
</reference>
<evidence type="ECO:0000313" key="2">
    <source>
        <dbReference type="EMBL" id="QJR10693.1"/>
    </source>
</evidence>
<keyword evidence="3" id="KW-1185">Reference proteome</keyword>
<proteinExistence type="predicted"/>